<evidence type="ECO:0000259" key="7">
    <source>
        <dbReference type="Pfam" id="PF25967"/>
    </source>
</evidence>
<dbReference type="InterPro" id="IPR058627">
    <property type="entry name" value="MdtA-like_C"/>
</dbReference>
<comment type="similarity">
    <text evidence="2">Belongs to the membrane fusion protein (MFP) (TC 8.A.1) family.</text>
</comment>
<evidence type="ECO:0000313" key="9">
    <source>
        <dbReference type="Proteomes" id="UP001609376"/>
    </source>
</evidence>
<evidence type="ECO:0000256" key="5">
    <source>
        <dbReference type="SAM" id="SignalP"/>
    </source>
</evidence>
<dbReference type="Pfam" id="PF25967">
    <property type="entry name" value="RND-MFP_C"/>
    <property type="match status" value="1"/>
</dbReference>
<dbReference type="SUPFAM" id="SSF111369">
    <property type="entry name" value="HlyD-like secretion proteins"/>
    <property type="match status" value="1"/>
</dbReference>
<feature type="coiled-coil region" evidence="4">
    <location>
        <begin position="108"/>
        <end position="142"/>
    </location>
</feature>
<feature type="domain" description="Multidrug resistance protein MdtA-like barrel-sandwich hybrid" evidence="6">
    <location>
        <begin position="68"/>
        <end position="227"/>
    </location>
</feature>
<dbReference type="Pfam" id="PF25917">
    <property type="entry name" value="BSH_RND"/>
    <property type="match status" value="1"/>
</dbReference>
<evidence type="ECO:0000256" key="3">
    <source>
        <dbReference type="ARBA" id="ARBA00022448"/>
    </source>
</evidence>
<dbReference type="InterPro" id="IPR058625">
    <property type="entry name" value="MdtA-like_BSH"/>
</dbReference>
<sequence length="401" mass="41484">MSASRRCIAALWAGLGMALSLAQPVPAQEADAATVAQEVPVVTTAQAAVATIEARVPVTGSLVGREPVQVHANVAGHKIREVLAEVGDTVKAGDVLAVLDDETLAAQLAQADAEHQRAVAAVSQAQSQIVSAEATMRQAQLALDRTQSLRKSGSAAQAALDDAVATEAAARAATASASDGLGVAQAQLAQADAARHIARLDLDRSRVKAPVDGVVVGRTAEMGTISGTGGDALFTMIARGEIELAADVIETALMQIKQGDPVEVMLAGIVPVEGKVRLVPAAVDPVTRLGQARISLAADPRLRIGLFASGWVITDRRQAITVPTTAILADDEGERVQVVRDGVVETRPVKAGIVWQGQREVVEGLEPGEEVIARAGAFFRGGDRVRTRPAQQDGDLAEAAP</sequence>
<comment type="caution">
    <text evidence="8">The sequence shown here is derived from an EMBL/GenBank/DDBJ whole genome shotgun (WGS) entry which is preliminary data.</text>
</comment>
<dbReference type="Gene3D" id="2.40.420.20">
    <property type="match status" value="1"/>
</dbReference>
<keyword evidence="3" id="KW-0813">Transport</keyword>
<keyword evidence="9" id="KW-1185">Reference proteome</keyword>
<evidence type="ECO:0000256" key="2">
    <source>
        <dbReference type="ARBA" id="ARBA00009477"/>
    </source>
</evidence>
<comment type="subcellular location">
    <subcellularLocation>
        <location evidence="1">Cell envelope</location>
    </subcellularLocation>
</comment>
<accession>A0ABW7LLN3</accession>
<dbReference type="Proteomes" id="UP001609376">
    <property type="component" value="Unassembled WGS sequence"/>
</dbReference>
<proteinExistence type="inferred from homology"/>
<feature type="chain" id="PRO_5045577408" evidence="5">
    <location>
        <begin position="23"/>
        <end position="401"/>
    </location>
</feature>
<evidence type="ECO:0000259" key="6">
    <source>
        <dbReference type="Pfam" id="PF25917"/>
    </source>
</evidence>
<feature type="signal peptide" evidence="5">
    <location>
        <begin position="1"/>
        <end position="22"/>
    </location>
</feature>
<dbReference type="Gene3D" id="1.10.287.470">
    <property type="entry name" value="Helix hairpin bin"/>
    <property type="match status" value="1"/>
</dbReference>
<dbReference type="RefSeq" id="WP_395133684.1">
    <property type="nucleotide sequence ID" value="NZ_JBIMPR010000007.1"/>
</dbReference>
<dbReference type="NCBIfam" id="TIGR01730">
    <property type="entry name" value="RND_mfp"/>
    <property type="match status" value="1"/>
</dbReference>
<evidence type="ECO:0000256" key="1">
    <source>
        <dbReference type="ARBA" id="ARBA00004196"/>
    </source>
</evidence>
<dbReference type="Gene3D" id="2.40.30.170">
    <property type="match status" value="1"/>
</dbReference>
<evidence type="ECO:0000313" key="8">
    <source>
        <dbReference type="EMBL" id="MFH5774613.1"/>
    </source>
</evidence>
<evidence type="ECO:0000256" key="4">
    <source>
        <dbReference type="SAM" id="Coils"/>
    </source>
</evidence>
<dbReference type="InterPro" id="IPR006143">
    <property type="entry name" value="RND_pump_MFP"/>
</dbReference>
<keyword evidence="4" id="KW-0175">Coiled coil</keyword>
<dbReference type="PANTHER" id="PTHR30469">
    <property type="entry name" value="MULTIDRUG RESISTANCE PROTEIN MDTA"/>
    <property type="match status" value="1"/>
</dbReference>
<dbReference type="Gene3D" id="2.40.50.100">
    <property type="match status" value="1"/>
</dbReference>
<keyword evidence="5" id="KW-0732">Signal</keyword>
<gene>
    <name evidence="8" type="ORF">ACHFJ0_10205</name>
</gene>
<dbReference type="PANTHER" id="PTHR30469:SF15">
    <property type="entry name" value="HLYD FAMILY OF SECRETION PROTEINS"/>
    <property type="match status" value="1"/>
</dbReference>
<feature type="domain" description="Multidrug resistance protein MdtA-like C-terminal permuted SH3" evidence="7">
    <location>
        <begin position="318"/>
        <end position="372"/>
    </location>
</feature>
<dbReference type="EMBL" id="JBIMPR010000007">
    <property type="protein sequence ID" value="MFH5774613.1"/>
    <property type="molecule type" value="Genomic_DNA"/>
</dbReference>
<reference evidence="8 9" key="1">
    <citation type="submission" date="2024-10" db="EMBL/GenBank/DDBJ databases">
        <title>Paracoccus drimophilus sp. nov., a novel bacterium from corn roots in Hunan.</title>
        <authorList>
            <person name="Li X."/>
        </authorList>
    </citation>
    <scope>NUCLEOTIDE SEQUENCE [LARGE SCALE GENOMIC DNA]</scope>
    <source>
        <strain evidence="8 9">NGMCC 1.201697</strain>
    </source>
</reference>
<protein>
    <submittedName>
        <fullName evidence="8">Efflux RND transporter periplasmic adaptor subunit</fullName>
    </submittedName>
</protein>
<organism evidence="8 9">
    <name type="scientific">Paracoccus broussonetiae subsp. drimophilus</name>
    <dbReference type="NCBI Taxonomy" id="3373869"/>
    <lineage>
        <taxon>Bacteria</taxon>
        <taxon>Pseudomonadati</taxon>
        <taxon>Pseudomonadota</taxon>
        <taxon>Alphaproteobacteria</taxon>
        <taxon>Rhodobacterales</taxon>
        <taxon>Paracoccaceae</taxon>
        <taxon>Paracoccus</taxon>
        <taxon>Paracoccus broussonetiae</taxon>
    </lineage>
</organism>
<name>A0ABW7LLN3_9RHOB</name>